<dbReference type="AlphaFoldDB" id="A0AAQ3N126"/>
<protein>
    <submittedName>
        <fullName evidence="2">Uncharacterized protein</fullName>
    </submittedName>
</protein>
<reference evidence="2 3" key="1">
    <citation type="journal article" date="2023" name="Life. Sci Alliance">
        <title>Evolutionary insights into 3D genome organization and epigenetic landscape of Vigna mungo.</title>
        <authorList>
            <person name="Junaid A."/>
            <person name="Singh B."/>
            <person name="Bhatia S."/>
        </authorList>
    </citation>
    <scope>NUCLEOTIDE SEQUENCE [LARGE SCALE GENOMIC DNA]</scope>
    <source>
        <strain evidence="2">Urdbean</strain>
    </source>
</reference>
<dbReference type="EMBL" id="CP144693">
    <property type="protein sequence ID" value="WVZ00761.1"/>
    <property type="molecule type" value="Genomic_DNA"/>
</dbReference>
<feature type="compositionally biased region" description="Basic residues" evidence="1">
    <location>
        <begin position="99"/>
        <end position="108"/>
    </location>
</feature>
<accession>A0AAQ3N126</accession>
<evidence type="ECO:0000313" key="2">
    <source>
        <dbReference type="EMBL" id="WVZ00761.1"/>
    </source>
</evidence>
<evidence type="ECO:0000256" key="1">
    <source>
        <dbReference type="SAM" id="MobiDB-lite"/>
    </source>
</evidence>
<feature type="non-terminal residue" evidence="2">
    <location>
        <position position="108"/>
    </location>
</feature>
<gene>
    <name evidence="2" type="ORF">V8G54_026830</name>
</gene>
<feature type="non-terminal residue" evidence="2">
    <location>
        <position position="1"/>
    </location>
</feature>
<sequence length="108" mass="11791">FISDSLSPKKTQRLEISLPLEGLAPLEPTHTTASVNRNRHCNGPPGPSKESPATFAGHNVFPLSPSRSDNPKPPISAGSHEPLSPPSNWSSHCDVSPFRPRRRRRTLP</sequence>
<feature type="region of interest" description="Disordered" evidence="1">
    <location>
        <begin position="20"/>
        <end position="108"/>
    </location>
</feature>
<evidence type="ECO:0000313" key="3">
    <source>
        <dbReference type="Proteomes" id="UP001374535"/>
    </source>
</evidence>
<dbReference type="Proteomes" id="UP001374535">
    <property type="component" value="Chromosome 8"/>
</dbReference>
<organism evidence="2 3">
    <name type="scientific">Vigna mungo</name>
    <name type="common">Black gram</name>
    <name type="synonym">Phaseolus mungo</name>
    <dbReference type="NCBI Taxonomy" id="3915"/>
    <lineage>
        <taxon>Eukaryota</taxon>
        <taxon>Viridiplantae</taxon>
        <taxon>Streptophyta</taxon>
        <taxon>Embryophyta</taxon>
        <taxon>Tracheophyta</taxon>
        <taxon>Spermatophyta</taxon>
        <taxon>Magnoliopsida</taxon>
        <taxon>eudicotyledons</taxon>
        <taxon>Gunneridae</taxon>
        <taxon>Pentapetalae</taxon>
        <taxon>rosids</taxon>
        <taxon>fabids</taxon>
        <taxon>Fabales</taxon>
        <taxon>Fabaceae</taxon>
        <taxon>Papilionoideae</taxon>
        <taxon>50 kb inversion clade</taxon>
        <taxon>NPAAA clade</taxon>
        <taxon>indigoferoid/millettioid clade</taxon>
        <taxon>Phaseoleae</taxon>
        <taxon>Vigna</taxon>
    </lineage>
</organism>
<proteinExistence type="predicted"/>
<name>A0AAQ3N126_VIGMU</name>
<keyword evidence="3" id="KW-1185">Reference proteome</keyword>